<evidence type="ECO:0000256" key="1">
    <source>
        <dbReference type="SAM" id="Coils"/>
    </source>
</evidence>
<reference evidence="3" key="1">
    <citation type="journal article" date="2019" name="Int. J. Syst. Evol. Microbiol.">
        <title>The Global Catalogue of Microorganisms (GCM) 10K type strain sequencing project: providing services to taxonomists for standard genome sequencing and annotation.</title>
        <authorList>
            <consortium name="The Broad Institute Genomics Platform"/>
            <consortium name="The Broad Institute Genome Sequencing Center for Infectious Disease"/>
            <person name="Wu L."/>
            <person name="Ma J."/>
        </authorList>
    </citation>
    <scope>NUCLEOTIDE SEQUENCE [LARGE SCALE GENOMIC DNA]</scope>
    <source>
        <strain evidence="3">JCM 16704</strain>
    </source>
</reference>
<dbReference type="EMBL" id="BAAAZI010000012">
    <property type="protein sequence ID" value="GAA4146001.1"/>
    <property type="molecule type" value="Genomic_DNA"/>
</dbReference>
<dbReference type="RefSeq" id="WP_344675650.1">
    <property type="nucleotide sequence ID" value="NZ_BAAAZI010000012.1"/>
</dbReference>
<dbReference type="Proteomes" id="UP001500101">
    <property type="component" value="Unassembled WGS sequence"/>
</dbReference>
<accession>A0ABP7Z2P0</accession>
<evidence type="ECO:0000313" key="3">
    <source>
        <dbReference type="Proteomes" id="UP001500101"/>
    </source>
</evidence>
<evidence type="ECO:0000313" key="2">
    <source>
        <dbReference type="EMBL" id="GAA4146001.1"/>
    </source>
</evidence>
<keyword evidence="1" id="KW-0175">Coiled coil</keyword>
<feature type="coiled-coil region" evidence="1">
    <location>
        <begin position="128"/>
        <end position="155"/>
    </location>
</feature>
<proteinExistence type="predicted"/>
<name>A0ABP7Z2P0_9SPHI</name>
<gene>
    <name evidence="2" type="ORF">GCM10022216_30460</name>
</gene>
<sequence>MSSKFFKYRRAFQRNAHPYDLGVLTGLRRGSDDNHFLLKIYKLELSSFEDYYRYHLDHYLARDEGNREKEFFAHVWQRVARRIEYFERKDPFSSKHALNMSNIEKLQEFQKFLLPRDKWNIAPSDVLLKEKDAKIDELHEKIDQLEKKLEKLEAFNVSGKAMIQDEHLSTFMDLIHQIKDLPLPNGRKLVRSDFDSPYYKLVAKYFSYKGKAISIDTARNYFVKKDPKDAKKGVKIEEHEKIFRIVPKDQK</sequence>
<comment type="caution">
    <text evidence="2">The sequence shown here is derived from an EMBL/GenBank/DDBJ whole genome shotgun (WGS) entry which is preliminary data.</text>
</comment>
<keyword evidence="3" id="KW-1185">Reference proteome</keyword>
<protein>
    <submittedName>
        <fullName evidence="2">Uncharacterized protein</fullName>
    </submittedName>
</protein>
<organism evidence="2 3">
    <name type="scientific">Sphingobacterium kyonggiense</name>
    <dbReference type="NCBI Taxonomy" id="714075"/>
    <lineage>
        <taxon>Bacteria</taxon>
        <taxon>Pseudomonadati</taxon>
        <taxon>Bacteroidota</taxon>
        <taxon>Sphingobacteriia</taxon>
        <taxon>Sphingobacteriales</taxon>
        <taxon>Sphingobacteriaceae</taxon>
        <taxon>Sphingobacterium</taxon>
    </lineage>
</organism>